<dbReference type="Pfam" id="PF00395">
    <property type="entry name" value="SLH"/>
    <property type="match status" value="2"/>
</dbReference>
<accession>A0AAU9E716</accession>
<gene>
    <name evidence="4" type="ORF">HLPR_26090</name>
</gene>
<name>A0AAU9E716_9FIRM</name>
<reference evidence="4 5" key="1">
    <citation type="submission" date="2023-08" db="EMBL/GenBank/DDBJ databases">
        <title>Helicovermis profunda gen. nov., sp. nov., a novel mesophilic, fermentative bacterium within the Bacillota from a deep-sea hydrothermal vent chimney.</title>
        <authorList>
            <person name="Miyazaki U."/>
            <person name="Mizutani D."/>
            <person name="Hashimoto Y."/>
            <person name="Tame A."/>
            <person name="Sawayama S."/>
            <person name="Miyazaki J."/>
            <person name="Takai K."/>
            <person name="Nakagawa S."/>
        </authorList>
    </citation>
    <scope>NUCLEOTIDE SEQUENCE [LARGE SCALE GENOMIC DNA]</scope>
    <source>
        <strain evidence="4 5">S502</strain>
    </source>
</reference>
<dbReference type="RefSeq" id="WP_338535874.1">
    <property type="nucleotide sequence ID" value="NZ_AP028654.1"/>
</dbReference>
<dbReference type="InterPro" id="IPR001119">
    <property type="entry name" value="SLH_dom"/>
</dbReference>
<evidence type="ECO:0000313" key="5">
    <source>
        <dbReference type="Proteomes" id="UP001321786"/>
    </source>
</evidence>
<feature type="chain" id="PRO_5043336423" description="SLH domain-containing protein" evidence="2">
    <location>
        <begin position="27"/>
        <end position="640"/>
    </location>
</feature>
<dbReference type="PROSITE" id="PS51272">
    <property type="entry name" value="SLH"/>
    <property type="match status" value="2"/>
</dbReference>
<protein>
    <recommendedName>
        <fullName evidence="3">SLH domain-containing protein</fullName>
    </recommendedName>
</protein>
<sequence>MKPTNKKFISLFMVMLMIMSYSFTFAAQSFTDVAVENWANNYIDNVSSRNIIPGYSDATFRPENNVSKLETLIAIYRVLKMDGKLDDVDENALVVKYQSTIEEMKIPPMLSPYGADTYIAVAYALENGIVQKDELKYFTDDTKLTDAKKIDFTVFMGKAINSFEKENLNKIITFDYVDAFDITHVAAPYVYMLNEREIISKKGDSNGKFNPNSIIKRDVFATMISGMYDYLIAKKNGTTIGEVTNNESDTLLTNTDSETKPSSEIPAITSIVGKIVVIHPDSKLIEVRDSNNKLRVYDASSSDILDNDGKVSFDSLETNQEVKIFASGSNLSKIIIDKKYSKTTGYLKQISDINSGNENAYKVITIKNTSGKNEYFKVMNSVYIELNGEKSKISEISLDDKITVSYEGYTAKKLEVYGKSYVVGGILNRTSDFKKGSEISIKLISGKYIEQTLKQDIDLVLNGNDEVKKGDIVKVTVNYGDVTKVEFTGLSSSDSGIVKEIIISETPKMMLLSDDGKTKTYNLSKNLVVKNQNTINLENVGIYDLRLNQNVLCEIDAFGINMVTVKKKIEKVKIQGSVTEVYKSSGLLKIKAEDGNSYIVNFKANSGLNIDDYSVNSKVYVYGVKLSNELFEAELIINLE</sequence>
<keyword evidence="2" id="KW-0732">Signal</keyword>
<keyword evidence="1" id="KW-0677">Repeat</keyword>
<evidence type="ECO:0000256" key="2">
    <source>
        <dbReference type="SAM" id="SignalP"/>
    </source>
</evidence>
<feature type="domain" description="SLH" evidence="3">
    <location>
        <begin position="26"/>
        <end position="89"/>
    </location>
</feature>
<dbReference type="EMBL" id="AP028654">
    <property type="protein sequence ID" value="BEP30278.1"/>
    <property type="molecule type" value="Genomic_DNA"/>
</dbReference>
<feature type="domain" description="SLH" evidence="3">
    <location>
        <begin position="173"/>
        <end position="238"/>
    </location>
</feature>
<keyword evidence="5" id="KW-1185">Reference proteome</keyword>
<dbReference type="Proteomes" id="UP001321786">
    <property type="component" value="Chromosome"/>
</dbReference>
<dbReference type="AlphaFoldDB" id="A0AAU9E716"/>
<proteinExistence type="predicted"/>
<evidence type="ECO:0000256" key="1">
    <source>
        <dbReference type="ARBA" id="ARBA00022737"/>
    </source>
</evidence>
<feature type="signal peptide" evidence="2">
    <location>
        <begin position="1"/>
        <end position="26"/>
    </location>
</feature>
<dbReference type="KEGG" id="hprf:HLPR_26090"/>
<organism evidence="4 5">
    <name type="scientific">Helicovermis profundi</name>
    <dbReference type="NCBI Taxonomy" id="3065157"/>
    <lineage>
        <taxon>Bacteria</taxon>
        <taxon>Bacillati</taxon>
        <taxon>Bacillota</taxon>
        <taxon>Clostridia</taxon>
        <taxon>Helicovermis</taxon>
    </lineage>
</organism>
<evidence type="ECO:0000313" key="4">
    <source>
        <dbReference type="EMBL" id="BEP30278.1"/>
    </source>
</evidence>
<evidence type="ECO:0000259" key="3">
    <source>
        <dbReference type="PROSITE" id="PS51272"/>
    </source>
</evidence>